<evidence type="ECO:0000313" key="1">
    <source>
        <dbReference type="EMBL" id="KAJ8632737.1"/>
    </source>
</evidence>
<gene>
    <name evidence="1" type="ORF">MRB53_026073</name>
</gene>
<dbReference type="Proteomes" id="UP001234297">
    <property type="component" value="Chromosome 8"/>
</dbReference>
<reference evidence="1 2" key="1">
    <citation type="journal article" date="2022" name="Hortic Res">
        <title>A haplotype resolved chromosomal level avocado genome allows analysis of novel avocado genes.</title>
        <authorList>
            <person name="Nath O."/>
            <person name="Fletcher S.J."/>
            <person name="Hayward A."/>
            <person name="Shaw L.M."/>
            <person name="Masouleh A.K."/>
            <person name="Furtado A."/>
            <person name="Henry R.J."/>
            <person name="Mitter N."/>
        </authorList>
    </citation>
    <scope>NUCLEOTIDE SEQUENCE [LARGE SCALE GENOMIC DNA]</scope>
    <source>
        <strain evidence="2">cv. Hass</strain>
    </source>
</reference>
<proteinExistence type="predicted"/>
<protein>
    <submittedName>
        <fullName evidence="1">Uncharacterized protein</fullName>
    </submittedName>
</protein>
<comment type="caution">
    <text evidence="1">The sequence shown here is derived from an EMBL/GenBank/DDBJ whole genome shotgun (WGS) entry which is preliminary data.</text>
</comment>
<accession>A0ACC2LH63</accession>
<sequence length="457" mass="50863">MRRVFLSFRYHLREIRQIAEKQIEKRGRKSSNQKKKRERRGGERKGRFFFLLKGKNPRILIDRRMGQEVADACMDQQLDFVVIYSNGDAHDSAAEVASGQCDLTKLDVLIKEDPDARVLVEKAELKEYEVKECTIDNSADNVCQDENLEKGQDMPCAKNEDKTVNLEAEKMNNRQKLTSPVKPVARSPNGGNVRSNCTVPQPFALATDKRASCGTRPVGSESPAGGINKPANAILQSSNLKKGQANSPLLARKPLQPDNAKHPDEDDVCSVASSTAASIRTLKMRTTVASAPTFRCSERAEKRKEFYSKLEEKHQALEAERNQCEARTKEEREAALKQLRKSLAFKATPMPSFYHEGPPPKVELKKPPPTRAKSPKLGRRKSCSDAINPSQGDNNRVPCGRLNRHSLGSYKEDNGKDRSNLRNGNATGKDKDVSESPKSATNGKMTGQRNVDIAVHS</sequence>
<name>A0ACC2LH63_PERAE</name>
<evidence type="ECO:0000313" key="2">
    <source>
        <dbReference type="Proteomes" id="UP001234297"/>
    </source>
</evidence>
<dbReference type="EMBL" id="CM056816">
    <property type="protein sequence ID" value="KAJ8632737.1"/>
    <property type="molecule type" value="Genomic_DNA"/>
</dbReference>
<keyword evidence="2" id="KW-1185">Reference proteome</keyword>
<organism evidence="1 2">
    <name type="scientific">Persea americana</name>
    <name type="common">Avocado</name>
    <dbReference type="NCBI Taxonomy" id="3435"/>
    <lineage>
        <taxon>Eukaryota</taxon>
        <taxon>Viridiplantae</taxon>
        <taxon>Streptophyta</taxon>
        <taxon>Embryophyta</taxon>
        <taxon>Tracheophyta</taxon>
        <taxon>Spermatophyta</taxon>
        <taxon>Magnoliopsida</taxon>
        <taxon>Magnoliidae</taxon>
        <taxon>Laurales</taxon>
        <taxon>Lauraceae</taxon>
        <taxon>Persea</taxon>
    </lineage>
</organism>